<proteinExistence type="predicted"/>
<evidence type="ECO:0000256" key="2">
    <source>
        <dbReference type="PIRSR" id="PIRSR601310-3"/>
    </source>
</evidence>
<dbReference type="InterPro" id="IPR011146">
    <property type="entry name" value="HIT-like"/>
</dbReference>
<keyword evidence="6" id="KW-1185">Reference proteome</keyword>
<evidence type="ECO:0000256" key="3">
    <source>
        <dbReference type="PROSITE-ProRule" id="PRU00464"/>
    </source>
</evidence>
<sequence length="122" mass="12802">MAVDSCLFCRIVAGEVPAERVATGDGVLAFRDIEPRAPVHVLVVPERHVASVHELDDGASGLLADCFALCRQVAEQEGIADGYRVTTNVGERGGQSVAHLHFHVLGGRQLGHIDSGAPEGPA</sequence>
<dbReference type="InterPro" id="IPR036265">
    <property type="entry name" value="HIT-like_sf"/>
</dbReference>
<dbReference type="PROSITE" id="PS51084">
    <property type="entry name" value="HIT_2"/>
    <property type="match status" value="1"/>
</dbReference>
<gene>
    <name evidence="5" type="primary">hit</name>
    <name evidence="5" type="ORF">GCM10011354_05530</name>
</gene>
<reference evidence="5" key="1">
    <citation type="journal article" date="2014" name="Int. J. Syst. Evol. Microbiol.">
        <title>Complete genome sequence of Corynebacterium casei LMG S-19264T (=DSM 44701T), isolated from a smear-ripened cheese.</title>
        <authorList>
            <consortium name="US DOE Joint Genome Institute (JGI-PGF)"/>
            <person name="Walter F."/>
            <person name="Albersmeier A."/>
            <person name="Kalinowski J."/>
            <person name="Ruckert C."/>
        </authorList>
    </citation>
    <scope>NUCLEOTIDE SEQUENCE</scope>
    <source>
        <strain evidence="5">CGMCC 1.14988</strain>
    </source>
</reference>
<evidence type="ECO:0000313" key="5">
    <source>
        <dbReference type="EMBL" id="GGI03737.1"/>
    </source>
</evidence>
<dbReference type="GO" id="GO:0003824">
    <property type="term" value="F:catalytic activity"/>
    <property type="evidence" value="ECO:0007669"/>
    <property type="project" value="InterPro"/>
</dbReference>
<evidence type="ECO:0000256" key="1">
    <source>
        <dbReference type="PIRSR" id="PIRSR601310-1"/>
    </source>
</evidence>
<reference evidence="5" key="2">
    <citation type="submission" date="2020-09" db="EMBL/GenBank/DDBJ databases">
        <authorList>
            <person name="Sun Q."/>
            <person name="Zhou Y."/>
        </authorList>
    </citation>
    <scope>NUCLEOTIDE SEQUENCE</scope>
    <source>
        <strain evidence="5">CGMCC 1.14988</strain>
    </source>
</reference>
<dbReference type="PROSITE" id="PS00892">
    <property type="entry name" value="HIT_1"/>
    <property type="match status" value="1"/>
</dbReference>
<feature type="short sequence motif" description="Histidine triad motif" evidence="2 3">
    <location>
        <begin position="99"/>
        <end position="103"/>
    </location>
</feature>
<dbReference type="Proteomes" id="UP000650511">
    <property type="component" value="Unassembled WGS sequence"/>
</dbReference>
<dbReference type="InterPro" id="IPR001310">
    <property type="entry name" value="Histidine_triad_HIT"/>
</dbReference>
<feature type="active site" description="Tele-AMP-histidine intermediate" evidence="1">
    <location>
        <position position="101"/>
    </location>
</feature>
<dbReference type="Gene3D" id="3.30.428.10">
    <property type="entry name" value="HIT-like"/>
    <property type="match status" value="1"/>
</dbReference>
<organism evidence="5 6">
    <name type="scientific">Egicoccus halophilus</name>
    <dbReference type="NCBI Taxonomy" id="1670830"/>
    <lineage>
        <taxon>Bacteria</taxon>
        <taxon>Bacillati</taxon>
        <taxon>Actinomycetota</taxon>
        <taxon>Nitriliruptoria</taxon>
        <taxon>Egicoccales</taxon>
        <taxon>Egicoccaceae</taxon>
        <taxon>Egicoccus</taxon>
    </lineage>
</organism>
<feature type="domain" description="HIT" evidence="4">
    <location>
        <begin position="7"/>
        <end position="115"/>
    </location>
</feature>
<dbReference type="AlphaFoldDB" id="A0A8J3AB30"/>
<comment type="caution">
    <text evidence="5">The sequence shown here is derived from an EMBL/GenBank/DDBJ whole genome shotgun (WGS) entry which is preliminary data.</text>
</comment>
<dbReference type="PANTHER" id="PTHR23089">
    <property type="entry name" value="HISTIDINE TRIAD HIT PROTEIN"/>
    <property type="match status" value="1"/>
</dbReference>
<dbReference type="Pfam" id="PF01230">
    <property type="entry name" value="HIT"/>
    <property type="match status" value="1"/>
</dbReference>
<accession>A0A8J3AB30</accession>
<evidence type="ECO:0000313" key="6">
    <source>
        <dbReference type="Proteomes" id="UP000650511"/>
    </source>
</evidence>
<dbReference type="SUPFAM" id="SSF54197">
    <property type="entry name" value="HIT-like"/>
    <property type="match status" value="1"/>
</dbReference>
<evidence type="ECO:0000259" key="4">
    <source>
        <dbReference type="PROSITE" id="PS51084"/>
    </source>
</evidence>
<dbReference type="RefSeq" id="WP_205745335.1">
    <property type="nucleotide sequence ID" value="NZ_BMHA01000002.1"/>
</dbReference>
<dbReference type="EMBL" id="BMHA01000002">
    <property type="protein sequence ID" value="GGI03737.1"/>
    <property type="molecule type" value="Genomic_DNA"/>
</dbReference>
<protein>
    <submittedName>
        <fullName evidence="5">Histidine triad nucleotide-binding protein</fullName>
    </submittedName>
</protein>
<name>A0A8J3AB30_9ACTN</name>
<dbReference type="InterPro" id="IPR019808">
    <property type="entry name" value="Histidine_triad_CS"/>
</dbReference>
<dbReference type="PRINTS" id="PR00332">
    <property type="entry name" value="HISTRIAD"/>
</dbReference>